<evidence type="ECO:0000256" key="3">
    <source>
        <dbReference type="ARBA" id="ARBA00023273"/>
    </source>
</evidence>
<dbReference type="GO" id="GO:0005929">
    <property type="term" value="C:cilium"/>
    <property type="evidence" value="ECO:0007669"/>
    <property type="project" value="UniProtKB-SubCell"/>
</dbReference>
<dbReference type="Gene3D" id="2.130.10.10">
    <property type="entry name" value="YVTN repeat-like/Quinoprotein amine dehydrogenase"/>
    <property type="match status" value="3"/>
</dbReference>
<dbReference type="SMART" id="SM00320">
    <property type="entry name" value="WD40"/>
    <property type="match status" value="5"/>
</dbReference>
<evidence type="ECO:0000313" key="7">
    <source>
        <dbReference type="EnsemblMetazoa" id="CLYHEMP004783.1"/>
    </source>
</evidence>
<dbReference type="InterPro" id="IPR015943">
    <property type="entry name" value="WD40/YVTN_repeat-like_dom_sf"/>
</dbReference>
<keyword evidence="3" id="KW-0966">Cell projection</keyword>
<dbReference type="FunFam" id="1.25.40.470:FF:000007">
    <property type="entry name" value="Intraflagellar transport 80 homolog (Chlamydomonas)"/>
    <property type="match status" value="1"/>
</dbReference>
<dbReference type="PROSITE" id="PS50082">
    <property type="entry name" value="WD_REPEATS_2"/>
    <property type="match status" value="2"/>
</dbReference>
<dbReference type="PANTHER" id="PTHR24098:SF0">
    <property type="entry name" value="OUTER SEGMENT 5"/>
    <property type="match status" value="1"/>
</dbReference>
<dbReference type="InterPro" id="IPR001680">
    <property type="entry name" value="WD40_rpt"/>
</dbReference>
<protein>
    <recommendedName>
        <fullName evidence="9">Intraflagellar transport protein 80 homolog</fullName>
    </recommendedName>
</protein>
<sequence>MRLNTEYLKDTNLTDFVTCVGWLNSDEVYLAGDDHKVVKINQISGDATVVVQLGEDVYATDLHWFPKSIGGKKQGGSEVYALTLTDGRFLFISKNGRVEKTIDAHRGAILSGKWSYDGNALLTAGEDGQVKVWSRSGMLRSTLVSLAVPVYSAVWSPNSDAVLHTNGKQLCIKPLQPTAKQNTWKAHEGIVLKVDWNSVNNLIISGGEDCKYKVWDVYGRQLYTSMAHDYPITSLAWCPNGSVFAIGSYNTLRLCDKSGWSHSLEKPNTGSLFNIAWSNDGTQLCAACGNSEVIVSNVIESRLEWKNFEVVNSQPKHIFVRDVLSEAKENLDFRDRVVKFALAFNHLVVTTPAQCYIYSTQNWNTPMIFDLKSGSVSLIMLAEKHFLLVDDSSFQVYSYEGRLISTPRYNGMRPDLMNEQIVATSNDTIVIRDRNDEKALYIFEALNGKPVGDGKPVKHPVEIVEISLNQEGSSTNRQLAIIDKNRDLYLRAIRHFGAEQVVKLTTMVSSMRWNDTCNILATISDHRLSVWYHPSIAYIDQDLVRKTKTIGEQGEFGKDVHIMRFVNTYCTMRRGDGAMCSSSVSPHPAFLHKYVNEGKWDEALRLCRFVKEDSLWACLAGMAASHKELSTAEIAYAAIEEVEKVQYINFIKEIPTPEGRNAAMAIFCGQTQDAEAILLQSGLIYRAIQMYLDVYNWDRALEIAVKHKTHVDTVLGFRERYMKKCNKKEQNKKFLQFAQGVQVDWEKINAKIEMEIEKESERPNAKPYNNVGR</sequence>
<keyword evidence="8" id="KW-1185">Reference proteome</keyword>
<dbReference type="InterPro" id="IPR056157">
    <property type="entry name" value="TPR_IFT80_172_dom"/>
</dbReference>
<dbReference type="PANTHER" id="PTHR24098">
    <property type="entry name" value="OUTER SEGMENT 5"/>
    <property type="match status" value="1"/>
</dbReference>
<dbReference type="GeneID" id="136820843"/>
<dbReference type="Pfam" id="PF00400">
    <property type="entry name" value="WD40"/>
    <property type="match status" value="3"/>
</dbReference>
<evidence type="ECO:0000259" key="5">
    <source>
        <dbReference type="Pfam" id="PF23335"/>
    </source>
</evidence>
<dbReference type="AlphaFoldDB" id="A0A7M5UUN7"/>
<dbReference type="Pfam" id="PF23335">
    <property type="entry name" value="Beta-prop_IFT80_2nd"/>
    <property type="match status" value="1"/>
</dbReference>
<keyword evidence="4" id="KW-0853">WD repeat</keyword>
<evidence type="ECO:0000256" key="2">
    <source>
        <dbReference type="ARBA" id="ARBA00023069"/>
    </source>
</evidence>
<feature type="domain" description="IFT80 second beta-propeller" evidence="5">
    <location>
        <begin position="300"/>
        <end position="586"/>
    </location>
</feature>
<dbReference type="Pfam" id="PF23387">
    <property type="entry name" value="TPR_IFT80_172"/>
    <property type="match status" value="1"/>
</dbReference>
<evidence type="ECO:0000259" key="6">
    <source>
        <dbReference type="Pfam" id="PF23387"/>
    </source>
</evidence>
<dbReference type="EnsemblMetazoa" id="CLYHEMT004783.1">
    <property type="protein sequence ID" value="CLYHEMP004783.1"/>
    <property type="gene ID" value="CLYHEMG004783"/>
</dbReference>
<dbReference type="InterPro" id="IPR056456">
    <property type="entry name" value="Beta-prop_IFT80_2nd"/>
</dbReference>
<proteinExistence type="predicted"/>
<dbReference type="PROSITE" id="PS50294">
    <property type="entry name" value="WD_REPEATS_REGION"/>
    <property type="match status" value="2"/>
</dbReference>
<evidence type="ECO:0008006" key="9">
    <source>
        <dbReference type="Google" id="ProtNLM"/>
    </source>
</evidence>
<dbReference type="RefSeq" id="XP_066933179.1">
    <property type="nucleotide sequence ID" value="XM_067077078.1"/>
</dbReference>
<reference evidence="7" key="1">
    <citation type="submission" date="2021-01" db="UniProtKB">
        <authorList>
            <consortium name="EnsemblMetazoa"/>
        </authorList>
    </citation>
    <scope>IDENTIFICATION</scope>
</reference>
<comment type="subcellular location">
    <subcellularLocation>
        <location evidence="1">Cell projection</location>
        <location evidence="1">Cilium</location>
    </subcellularLocation>
</comment>
<evidence type="ECO:0000256" key="1">
    <source>
        <dbReference type="ARBA" id="ARBA00004138"/>
    </source>
</evidence>
<dbReference type="OrthoDB" id="408728at2759"/>
<evidence type="ECO:0000256" key="4">
    <source>
        <dbReference type="PROSITE-ProRule" id="PRU00221"/>
    </source>
</evidence>
<dbReference type="FunFam" id="2.130.10.10:FF:001115">
    <property type="entry name" value="Intraflagellar transport 80 homolog (Chlamydomonas)"/>
    <property type="match status" value="1"/>
</dbReference>
<organism evidence="7 8">
    <name type="scientific">Clytia hemisphaerica</name>
    <dbReference type="NCBI Taxonomy" id="252671"/>
    <lineage>
        <taxon>Eukaryota</taxon>
        <taxon>Metazoa</taxon>
        <taxon>Cnidaria</taxon>
        <taxon>Hydrozoa</taxon>
        <taxon>Hydroidolina</taxon>
        <taxon>Leptothecata</taxon>
        <taxon>Obeliida</taxon>
        <taxon>Clytiidae</taxon>
        <taxon>Clytia</taxon>
    </lineage>
</organism>
<dbReference type="Proteomes" id="UP000594262">
    <property type="component" value="Unplaced"/>
</dbReference>
<feature type="repeat" description="WD" evidence="4">
    <location>
        <begin position="102"/>
        <end position="134"/>
    </location>
</feature>
<dbReference type="InterPro" id="IPR036322">
    <property type="entry name" value="WD40_repeat_dom_sf"/>
</dbReference>
<keyword evidence="2" id="KW-0969">Cilium</keyword>
<dbReference type="SUPFAM" id="SSF50978">
    <property type="entry name" value="WD40 repeat-like"/>
    <property type="match status" value="1"/>
</dbReference>
<dbReference type="GO" id="GO:0060271">
    <property type="term" value="P:cilium assembly"/>
    <property type="evidence" value="ECO:0007669"/>
    <property type="project" value="TreeGrafter"/>
</dbReference>
<evidence type="ECO:0000313" key="8">
    <source>
        <dbReference type="Proteomes" id="UP000594262"/>
    </source>
</evidence>
<dbReference type="FunFam" id="2.130.10.10:FF:000298">
    <property type="entry name" value="Intraflagellar transport 80 homolog (Chlamydomonas)"/>
    <property type="match status" value="1"/>
</dbReference>
<dbReference type="GO" id="GO:0030992">
    <property type="term" value="C:intraciliary transport particle B"/>
    <property type="evidence" value="ECO:0007669"/>
    <property type="project" value="TreeGrafter"/>
</dbReference>
<feature type="repeat" description="WD" evidence="4">
    <location>
        <begin position="184"/>
        <end position="225"/>
    </location>
</feature>
<dbReference type="Gene3D" id="1.25.40.470">
    <property type="match status" value="1"/>
</dbReference>
<feature type="domain" description="IFT80/172/WDR35 TPR" evidence="6">
    <location>
        <begin position="615"/>
        <end position="761"/>
    </location>
</feature>
<name>A0A7M5UUN7_9CNID</name>
<accession>A0A7M5UUN7</accession>